<evidence type="ECO:0000256" key="4">
    <source>
        <dbReference type="ARBA" id="ARBA00022643"/>
    </source>
</evidence>
<accession>A0AAJ1QPL8</accession>
<dbReference type="Gene3D" id="3.40.50.620">
    <property type="entry name" value="HUPs"/>
    <property type="match status" value="1"/>
</dbReference>
<dbReference type="EC" id="2.7.7.2" evidence="11"/>
<evidence type="ECO:0000256" key="11">
    <source>
        <dbReference type="PIRNR" id="PIRNR004491"/>
    </source>
</evidence>
<dbReference type="FunFam" id="3.40.50.620:FF:000021">
    <property type="entry name" value="Riboflavin biosynthesis protein"/>
    <property type="match status" value="1"/>
</dbReference>
<dbReference type="GO" id="GO:0003919">
    <property type="term" value="F:FMN adenylyltransferase activity"/>
    <property type="evidence" value="ECO:0007669"/>
    <property type="project" value="UniProtKB-UniRule"/>
</dbReference>
<evidence type="ECO:0000256" key="6">
    <source>
        <dbReference type="ARBA" id="ARBA00022695"/>
    </source>
</evidence>
<dbReference type="PANTHER" id="PTHR22749">
    <property type="entry name" value="RIBOFLAVIN KINASE/FMN ADENYLYLTRANSFERASE"/>
    <property type="match status" value="1"/>
</dbReference>
<comment type="catalytic activity">
    <reaction evidence="11">
        <text>riboflavin + ATP = FMN + ADP + H(+)</text>
        <dbReference type="Rhea" id="RHEA:14357"/>
        <dbReference type="ChEBI" id="CHEBI:15378"/>
        <dbReference type="ChEBI" id="CHEBI:30616"/>
        <dbReference type="ChEBI" id="CHEBI:57986"/>
        <dbReference type="ChEBI" id="CHEBI:58210"/>
        <dbReference type="ChEBI" id="CHEBI:456216"/>
        <dbReference type="EC" id="2.7.1.26"/>
    </reaction>
</comment>
<dbReference type="CDD" id="cd02064">
    <property type="entry name" value="FAD_synthetase_N"/>
    <property type="match status" value="1"/>
</dbReference>
<evidence type="ECO:0000256" key="7">
    <source>
        <dbReference type="ARBA" id="ARBA00022741"/>
    </source>
</evidence>
<feature type="domain" description="FAD synthetase" evidence="12">
    <location>
        <begin position="18"/>
        <end position="172"/>
    </location>
</feature>
<dbReference type="GO" id="GO:0006747">
    <property type="term" value="P:FAD biosynthetic process"/>
    <property type="evidence" value="ECO:0007669"/>
    <property type="project" value="UniProtKB-UniRule"/>
</dbReference>
<dbReference type="RefSeq" id="WP_289350357.1">
    <property type="nucleotide sequence ID" value="NZ_JAUCFI010000003.1"/>
</dbReference>
<evidence type="ECO:0000256" key="10">
    <source>
        <dbReference type="ARBA" id="ARBA00049494"/>
    </source>
</evidence>
<evidence type="ECO:0000256" key="2">
    <source>
        <dbReference type="ARBA" id="ARBA00005201"/>
    </source>
</evidence>
<dbReference type="GO" id="GO:0005524">
    <property type="term" value="F:ATP binding"/>
    <property type="evidence" value="ECO:0007669"/>
    <property type="project" value="UniProtKB-UniRule"/>
</dbReference>
<dbReference type="SUPFAM" id="SSF52374">
    <property type="entry name" value="Nucleotidylyl transferase"/>
    <property type="match status" value="1"/>
</dbReference>
<evidence type="ECO:0000256" key="9">
    <source>
        <dbReference type="ARBA" id="ARBA00022840"/>
    </source>
</evidence>
<dbReference type="PANTHER" id="PTHR22749:SF6">
    <property type="entry name" value="RIBOFLAVIN KINASE"/>
    <property type="match status" value="1"/>
</dbReference>
<dbReference type="EMBL" id="JAUCFI010000003">
    <property type="protein sequence ID" value="MDM5285143.1"/>
    <property type="molecule type" value="Genomic_DNA"/>
</dbReference>
<proteinExistence type="inferred from homology"/>
<protein>
    <recommendedName>
        <fullName evidence="11">Riboflavin biosynthesis protein</fullName>
    </recommendedName>
    <domain>
        <recommendedName>
            <fullName evidence="11">Riboflavin kinase</fullName>
            <ecNumber evidence="11">2.7.1.26</ecNumber>
        </recommendedName>
        <alternativeName>
            <fullName evidence="11">Flavokinase</fullName>
        </alternativeName>
    </domain>
    <domain>
        <recommendedName>
            <fullName evidence="11">FMN adenylyltransferase</fullName>
            <ecNumber evidence="11">2.7.7.2</ecNumber>
        </recommendedName>
        <alternativeName>
            <fullName evidence="11">FAD pyrophosphorylase</fullName>
        </alternativeName>
        <alternativeName>
            <fullName evidence="11">FAD synthase</fullName>
        </alternativeName>
    </domain>
</protein>
<keyword evidence="11" id="KW-0418">Kinase</keyword>
<dbReference type="InterPro" id="IPR015864">
    <property type="entry name" value="FAD_synthase"/>
</dbReference>
<comment type="pathway">
    <text evidence="2 11">Cofactor biosynthesis; FMN biosynthesis; FMN from riboflavin (ATP route): step 1/1.</text>
</comment>
<evidence type="ECO:0000259" key="12">
    <source>
        <dbReference type="Pfam" id="PF06574"/>
    </source>
</evidence>
<dbReference type="PIRSF" id="PIRSF004491">
    <property type="entry name" value="FAD_Synth"/>
    <property type="match status" value="1"/>
</dbReference>
<dbReference type="AlphaFoldDB" id="A0AAJ1QPL8"/>
<dbReference type="InterPro" id="IPR002606">
    <property type="entry name" value="Riboflavin_kinase_bac"/>
</dbReference>
<gene>
    <name evidence="13" type="ORF">QUF85_17885</name>
</gene>
<comment type="pathway">
    <text evidence="1 11">Cofactor biosynthesis; FAD biosynthesis; FAD from FMN: step 1/1.</text>
</comment>
<keyword evidence="3 11" id="KW-0285">Flavoprotein</keyword>
<reference evidence="13" key="1">
    <citation type="submission" date="2023-06" db="EMBL/GenBank/DDBJ databases">
        <title>Comparative genomics of Bacillaceae isolates and their secondary metabolite potential.</title>
        <authorList>
            <person name="Song L."/>
            <person name="Nielsen L.J."/>
            <person name="Mohite O."/>
            <person name="Xu X."/>
            <person name="Weber T."/>
            <person name="Kovacs A.T."/>
        </authorList>
    </citation>
    <scope>NUCLEOTIDE SEQUENCE</scope>
    <source>
        <strain evidence="13">G1S1</strain>
    </source>
</reference>
<dbReference type="GO" id="GO:0009231">
    <property type="term" value="P:riboflavin biosynthetic process"/>
    <property type="evidence" value="ECO:0007669"/>
    <property type="project" value="InterPro"/>
</dbReference>
<keyword evidence="9 11" id="KW-0067">ATP-binding</keyword>
<dbReference type="Pfam" id="PF06574">
    <property type="entry name" value="FAD_syn"/>
    <property type="match status" value="1"/>
</dbReference>
<name>A0AAJ1QPL8_9BACI</name>
<sequence>MDLDIIHVQHPLSSIYTAEAEPCVLALGFFDGVHLGHQELINLAKRIAKQQDLKLAVMTFFPHPKQIIGNDQTPQTYITPLEQKAKLMLDLGVDTLIVVNFDSAFANLSPSDFIEDYLCGFKCKHAVAGFDFRYGHNGEGNMETLKIEGKRFFEVTEMKKFEIDHEKVSSTKLRNLIAKGRFADIPSYLGSYFESQGTIDSEDNQHVIVTLSEAFLRPPPGVYLIEINTEGNVHEGIAHQIMDGSFQGSWHLHFNDSLHLKGKKIHIKWKSECIKKSKQMKDRRAKTIVKVQAF</sequence>
<comment type="similarity">
    <text evidence="11">Belongs to the ribF family.</text>
</comment>
<evidence type="ECO:0000256" key="5">
    <source>
        <dbReference type="ARBA" id="ARBA00022679"/>
    </source>
</evidence>
<evidence type="ECO:0000256" key="3">
    <source>
        <dbReference type="ARBA" id="ARBA00022630"/>
    </source>
</evidence>
<comment type="catalytic activity">
    <reaction evidence="10 11">
        <text>FMN + ATP + H(+) = FAD + diphosphate</text>
        <dbReference type="Rhea" id="RHEA:17237"/>
        <dbReference type="ChEBI" id="CHEBI:15378"/>
        <dbReference type="ChEBI" id="CHEBI:30616"/>
        <dbReference type="ChEBI" id="CHEBI:33019"/>
        <dbReference type="ChEBI" id="CHEBI:57692"/>
        <dbReference type="ChEBI" id="CHEBI:58210"/>
        <dbReference type="EC" id="2.7.7.2"/>
    </reaction>
</comment>
<keyword evidence="5 11" id="KW-0808">Transferase</keyword>
<evidence type="ECO:0000256" key="1">
    <source>
        <dbReference type="ARBA" id="ARBA00004726"/>
    </source>
</evidence>
<dbReference type="Proteomes" id="UP001238973">
    <property type="component" value="Unassembled WGS sequence"/>
</dbReference>
<dbReference type="InterPro" id="IPR023468">
    <property type="entry name" value="Riboflavin_kinase"/>
</dbReference>
<keyword evidence="4 11" id="KW-0288">FMN</keyword>
<keyword evidence="8 11" id="KW-0274">FAD</keyword>
<evidence type="ECO:0000313" key="14">
    <source>
        <dbReference type="Proteomes" id="UP001238973"/>
    </source>
</evidence>
<evidence type="ECO:0000256" key="8">
    <source>
        <dbReference type="ARBA" id="ARBA00022827"/>
    </source>
</evidence>
<comment type="caution">
    <text evidence="13">The sequence shown here is derived from an EMBL/GenBank/DDBJ whole genome shotgun (WGS) entry which is preliminary data.</text>
</comment>
<keyword evidence="7 11" id="KW-0547">Nucleotide-binding</keyword>
<dbReference type="InterPro" id="IPR014729">
    <property type="entry name" value="Rossmann-like_a/b/a_fold"/>
</dbReference>
<dbReference type="EC" id="2.7.1.26" evidence="11"/>
<organism evidence="13 14">
    <name type="scientific">Peribacillus frigoritolerans</name>
    <dbReference type="NCBI Taxonomy" id="450367"/>
    <lineage>
        <taxon>Bacteria</taxon>
        <taxon>Bacillati</taxon>
        <taxon>Bacillota</taxon>
        <taxon>Bacilli</taxon>
        <taxon>Bacillales</taxon>
        <taxon>Bacillaceae</taxon>
        <taxon>Peribacillus</taxon>
    </lineage>
</organism>
<dbReference type="GO" id="GO:0009398">
    <property type="term" value="P:FMN biosynthetic process"/>
    <property type="evidence" value="ECO:0007669"/>
    <property type="project" value="UniProtKB-UniRule"/>
</dbReference>
<dbReference type="GO" id="GO:0008531">
    <property type="term" value="F:riboflavin kinase activity"/>
    <property type="evidence" value="ECO:0007669"/>
    <property type="project" value="UniProtKB-UniRule"/>
</dbReference>
<keyword evidence="6 11" id="KW-0548">Nucleotidyltransferase</keyword>
<evidence type="ECO:0000313" key="13">
    <source>
        <dbReference type="EMBL" id="MDM5285143.1"/>
    </source>
</evidence>